<sequence length="390" mass="41005">MTATASSNGRSLVGRFLREEAAFLVALLTFVILHFGLHDTLNKAITPETAQPLVGALFAVWLFAVVLWAAFNVVRHADVLAIKLGEPLGTLILTLAVVGIEVSLISAVMLTGAEAPTMARDTMTAVLMIVLGGLTGASLLIGGFFHGEQDYNLPGARAYLGVLVPLAVFALVLPDFTASTDSPTFTPVQAGFFAIITLVLYGIFLAIQTLRHKSYFEQPMQERAADHEAAPGHSHDHGPQHATSYHAVLLLLTLVTIVLLAELIAMIVDFGIVQAGAPVALGGVIIALVVLTPESMAALAAARANQLQRSVNLLLGSALSTIGLTLPAVVAVSLITGANLQLGLDMAPMVLLLLTLVVCLMTFGGTRTNVLQGAVHIVLFLAYLLLIFSP</sequence>
<keyword evidence="2 5" id="KW-0812">Transmembrane</keyword>
<dbReference type="InterPro" id="IPR004837">
    <property type="entry name" value="NaCa_Exmemb"/>
</dbReference>
<feature type="transmembrane region" description="Helical" evidence="5">
    <location>
        <begin position="158"/>
        <end position="178"/>
    </location>
</feature>
<evidence type="ECO:0000313" key="8">
    <source>
        <dbReference type="Proteomes" id="UP000588806"/>
    </source>
</evidence>
<dbReference type="GO" id="GO:0015385">
    <property type="term" value="F:sodium:proton antiporter activity"/>
    <property type="evidence" value="ECO:0007669"/>
    <property type="project" value="TreeGrafter"/>
</dbReference>
<feature type="transmembrane region" description="Helical" evidence="5">
    <location>
        <begin position="247"/>
        <end position="273"/>
    </location>
</feature>
<dbReference type="Gene3D" id="1.20.1420.30">
    <property type="entry name" value="NCX, central ion-binding region"/>
    <property type="match status" value="1"/>
</dbReference>
<reference evidence="7 8" key="1">
    <citation type="submission" date="2020-05" db="EMBL/GenBank/DDBJ databases">
        <authorList>
            <person name="Ruan W."/>
            <person name="Jeon C.O."/>
            <person name="Chun B.H."/>
        </authorList>
    </citation>
    <scope>NUCLEOTIDE SEQUENCE [LARGE SCALE GENOMIC DNA]</scope>
    <source>
        <strain evidence="7 8">TBZ9</strain>
    </source>
</reference>
<keyword evidence="4 5" id="KW-0472">Membrane</keyword>
<gene>
    <name evidence="7" type="ORF">HLB35_06475</name>
</gene>
<comment type="caution">
    <text evidence="7">The sequence shown here is derived from an EMBL/GenBank/DDBJ whole genome shotgun (WGS) entry which is preliminary data.</text>
</comment>
<organism evidence="7 8">
    <name type="scientific">Vreelandella azerica</name>
    <dbReference type="NCBI Taxonomy" id="2732867"/>
    <lineage>
        <taxon>Bacteria</taxon>
        <taxon>Pseudomonadati</taxon>
        <taxon>Pseudomonadota</taxon>
        <taxon>Gammaproteobacteria</taxon>
        <taxon>Oceanospirillales</taxon>
        <taxon>Halomonadaceae</taxon>
        <taxon>Vreelandella</taxon>
    </lineage>
</organism>
<feature type="domain" description="Sodium/calcium exchanger membrane region" evidence="6">
    <location>
        <begin position="56"/>
        <end position="209"/>
    </location>
</feature>
<evidence type="ECO:0000256" key="5">
    <source>
        <dbReference type="SAM" id="Phobius"/>
    </source>
</evidence>
<reference evidence="7 8" key="2">
    <citation type="submission" date="2020-06" db="EMBL/GenBank/DDBJ databases">
        <title>Halomonas songnenensis sp. nov., a moderately halophilic bacterium isolated from saline and alkaline soils.</title>
        <authorList>
            <person name="Jiang J."/>
            <person name="Pan Y."/>
        </authorList>
    </citation>
    <scope>NUCLEOTIDE SEQUENCE [LARGE SCALE GENOMIC DNA]</scope>
    <source>
        <strain evidence="7 8">TBZ9</strain>
    </source>
</reference>
<accession>A0A7Y3TWU1</accession>
<comment type="subcellular location">
    <subcellularLocation>
        <location evidence="1">Membrane</location>
        <topology evidence="1">Multi-pass membrane protein</topology>
    </subcellularLocation>
</comment>
<dbReference type="AlphaFoldDB" id="A0A7Y3TWU1"/>
<evidence type="ECO:0000313" key="7">
    <source>
        <dbReference type="EMBL" id="NOG31509.1"/>
    </source>
</evidence>
<dbReference type="RefSeq" id="WP_171701957.1">
    <property type="nucleotide sequence ID" value="NZ_JABFHI010000002.1"/>
</dbReference>
<feature type="transmembrane region" description="Helical" evidence="5">
    <location>
        <begin position="125"/>
        <end position="146"/>
    </location>
</feature>
<dbReference type="Proteomes" id="UP000588806">
    <property type="component" value="Unassembled WGS sequence"/>
</dbReference>
<keyword evidence="3 5" id="KW-1133">Transmembrane helix</keyword>
<dbReference type="InterPro" id="IPR044880">
    <property type="entry name" value="NCX_ion-bd_dom_sf"/>
</dbReference>
<evidence type="ECO:0000256" key="2">
    <source>
        <dbReference type="ARBA" id="ARBA00022692"/>
    </source>
</evidence>
<feature type="transmembrane region" description="Helical" evidence="5">
    <location>
        <begin position="21"/>
        <end position="38"/>
    </location>
</feature>
<dbReference type="PANTHER" id="PTHR37958:SF1">
    <property type="entry name" value="SODIUM-POTASSIUM_PROTON ANTIPORTER CHAA"/>
    <property type="match status" value="1"/>
</dbReference>
<feature type="transmembrane region" description="Helical" evidence="5">
    <location>
        <begin position="370"/>
        <end position="388"/>
    </location>
</feature>
<feature type="transmembrane region" description="Helical" evidence="5">
    <location>
        <begin position="190"/>
        <end position="210"/>
    </location>
</feature>
<dbReference type="EMBL" id="JABFHI010000002">
    <property type="protein sequence ID" value="NOG31509.1"/>
    <property type="molecule type" value="Genomic_DNA"/>
</dbReference>
<dbReference type="Pfam" id="PF01699">
    <property type="entry name" value="Na_Ca_ex"/>
    <property type="match status" value="2"/>
</dbReference>
<dbReference type="InterPro" id="IPR052946">
    <property type="entry name" value="Alkaline_pH_Ca-Antiporter"/>
</dbReference>
<dbReference type="PANTHER" id="PTHR37958">
    <property type="entry name" value="SODIUM-POTASSIUM/PROTON ANTIPORTER CHAA"/>
    <property type="match status" value="1"/>
</dbReference>
<dbReference type="GO" id="GO:0005886">
    <property type="term" value="C:plasma membrane"/>
    <property type="evidence" value="ECO:0007669"/>
    <property type="project" value="TreeGrafter"/>
</dbReference>
<evidence type="ECO:0000256" key="4">
    <source>
        <dbReference type="ARBA" id="ARBA00023136"/>
    </source>
</evidence>
<protein>
    <submittedName>
        <fullName evidence="7">Calcium:proton antiporter</fullName>
    </submittedName>
</protein>
<feature type="transmembrane region" description="Helical" evidence="5">
    <location>
        <begin position="346"/>
        <end position="363"/>
    </location>
</feature>
<feature type="transmembrane region" description="Helical" evidence="5">
    <location>
        <begin position="50"/>
        <end position="71"/>
    </location>
</feature>
<feature type="domain" description="Sodium/calcium exchanger membrane region" evidence="6">
    <location>
        <begin position="247"/>
        <end position="388"/>
    </location>
</feature>
<dbReference type="GO" id="GO:0015386">
    <property type="term" value="F:potassium:proton antiporter activity"/>
    <property type="evidence" value="ECO:0007669"/>
    <property type="project" value="TreeGrafter"/>
</dbReference>
<feature type="transmembrane region" description="Helical" evidence="5">
    <location>
        <begin position="91"/>
        <end position="113"/>
    </location>
</feature>
<feature type="transmembrane region" description="Helical" evidence="5">
    <location>
        <begin position="279"/>
        <end position="301"/>
    </location>
</feature>
<evidence type="ECO:0000256" key="3">
    <source>
        <dbReference type="ARBA" id="ARBA00022989"/>
    </source>
</evidence>
<proteinExistence type="predicted"/>
<evidence type="ECO:0000259" key="6">
    <source>
        <dbReference type="Pfam" id="PF01699"/>
    </source>
</evidence>
<keyword evidence="8" id="KW-1185">Reference proteome</keyword>
<feature type="transmembrane region" description="Helical" evidence="5">
    <location>
        <begin position="313"/>
        <end position="334"/>
    </location>
</feature>
<name>A0A7Y3TWU1_9GAMM</name>
<evidence type="ECO:0000256" key="1">
    <source>
        <dbReference type="ARBA" id="ARBA00004141"/>
    </source>
</evidence>